<feature type="signal peptide" evidence="1">
    <location>
        <begin position="1"/>
        <end position="24"/>
    </location>
</feature>
<dbReference type="EMBL" id="MK075128">
    <property type="protein sequence ID" value="AYV99531.1"/>
    <property type="molecule type" value="mRNA"/>
</dbReference>
<evidence type="ECO:0000256" key="1">
    <source>
        <dbReference type="SAM" id="SignalP"/>
    </source>
</evidence>
<sequence length="78" mass="9021">MARLLFVCVAVIFVITLFSSEIMSLPVGENPPELFEESYNLLDLFKNDRECKKIAEVCYRHEECCSFQCPSYWGKCVS</sequence>
<keyword evidence="1" id="KW-0732">Signal</keyword>
<organism evidence="2">
    <name type="scientific">Dolopus genitalis</name>
    <name type="common">Giant Australian assassin fly</name>
    <name type="synonym">Asilus genitalis</name>
    <dbReference type="NCBI Taxonomy" id="2488630"/>
    <lineage>
        <taxon>Eukaryota</taxon>
        <taxon>Metazoa</taxon>
        <taxon>Ecdysozoa</taxon>
        <taxon>Arthropoda</taxon>
        <taxon>Hexapoda</taxon>
        <taxon>Insecta</taxon>
        <taxon>Pterygota</taxon>
        <taxon>Neoptera</taxon>
        <taxon>Endopterygota</taxon>
        <taxon>Diptera</taxon>
        <taxon>Brachycera</taxon>
        <taxon>Muscomorpha</taxon>
        <taxon>Asiloidea</taxon>
        <taxon>Asilidae</taxon>
        <taxon>Asilinae</taxon>
        <taxon>Dolopus</taxon>
    </lineage>
</organism>
<reference evidence="2" key="1">
    <citation type="journal article" date="2018" name="Toxins">
        <title>Buzz kill: function and proteomic composition of venom from the giant assassin fly Dolopus genitalis (Diptera: Asilidae).</title>
        <authorList>
            <person name="Walker A.A."/>
            <person name="Dobson J."/>
            <person name="Jin J."/>
            <person name="Robinson S.D."/>
            <person name="Herzig V."/>
            <person name="Vetter I."/>
            <person name="King G.F."/>
            <person name="Fry B.G."/>
        </authorList>
    </citation>
    <scope>NUCLEOTIDE SEQUENCE</scope>
    <source>
        <strain evidence="2">U-Asilidin1-Dg10</strain>
        <tissue evidence="2">Venom/thoracic glands</tissue>
    </source>
</reference>
<evidence type="ECO:0000313" key="2">
    <source>
        <dbReference type="EMBL" id="AYV99531.1"/>
    </source>
</evidence>
<name>A0A3G5BID1_DOLGE</name>
<accession>A0A3G5BID1</accession>
<proteinExistence type="evidence at transcript level"/>
<protein>
    <submittedName>
        <fullName evidence="2">Venom polypeptide</fullName>
    </submittedName>
</protein>
<feature type="chain" id="PRO_5017950705" evidence="1">
    <location>
        <begin position="25"/>
        <end position="78"/>
    </location>
</feature>
<dbReference type="AlphaFoldDB" id="A0A3G5BID1"/>